<evidence type="ECO:0000313" key="7">
    <source>
        <dbReference type="Proteomes" id="UP000192917"/>
    </source>
</evidence>
<dbReference type="InterPro" id="IPR043129">
    <property type="entry name" value="ATPase_NBD"/>
</dbReference>
<dbReference type="SUPFAM" id="SSF53067">
    <property type="entry name" value="Actin-like ATPase domain"/>
    <property type="match status" value="2"/>
</dbReference>
<sequence length="535" mass="56170">MARDLLIGLDAGTSMIKAVAFDLAGRQLAAAATPNAYRRDPGGRIVEQDLEETWERTARTLGQLAEALPDLAGRTAALGVTGQGDGTWLIDAAGRPVAPAWLWLDTRAAPVVEELAASGARAALGRLTGCGLNASNQSGQLVWLKRHRPELLERAATAFHCKDWLYFRMTGRRATDPTEGVFTFGDWRRRGYAAEALALLGLEAERRLLPEILDGTRAHDPLAAEAAAALGLPAGTPVVLGYVDVICSALGGGLHAPEGRAAVSLLGSTGMHMTLGPSEAIRPAEPANGYLMAFPVPGRTAQMQSNMAGTLNIDWLVGLVGEAAALAGGAEPATPELLAALDGRVLAARPGAALYHPYIDRAGERGPFFDARARAQFFGLSNAVGLGELARTVYEGLCFAARDCYDAMSCRPDEVRVAGGGARSRALRGLLASVLGLPVRESLREEQGAAGVAMIAGVAVGALADMDEACRRWVEPALGERLLPDPALAARYDGLYALYRELRAAAPPHWAALAALDAAPENRQEARSAAKEAAS</sequence>
<dbReference type="Proteomes" id="UP000192917">
    <property type="component" value="Unassembled WGS sequence"/>
</dbReference>
<dbReference type="PANTHER" id="PTHR43095:SF5">
    <property type="entry name" value="XYLULOSE KINASE"/>
    <property type="match status" value="1"/>
</dbReference>
<evidence type="ECO:0000259" key="4">
    <source>
        <dbReference type="Pfam" id="PF00370"/>
    </source>
</evidence>
<organism evidence="6 7">
    <name type="scientific">Tistlia consotensis USBA 355</name>
    <dbReference type="NCBI Taxonomy" id="560819"/>
    <lineage>
        <taxon>Bacteria</taxon>
        <taxon>Pseudomonadati</taxon>
        <taxon>Pseudomonadota</taxon>
        <taxon>Alphaproteobacteria</taxon>
        <taxon>Rhodospirillales</taxon>
        <taxon>Rhodovibrionaceae</taxon>
        <taxon>Tistlia</taxon>
    </lineage>
</organism>
<proteinExistence type="inferred from homology"/>
<evidence type="ECO:0000256" key="1">
    <source>
        <dbReference type="ARBA" id="ARBA00009156"/>
    </source>
</evidence>
<dbReference type="RefSeq" id="WP_085122840.1">
    <property type="nucleotide sequence ID" value="NZ_FWZX01000007.1"/>
</dbReference>
<feature type="domain" description="Carbohydrate kinase FGGY N-terminal" evidence="4">
    <location>
        <begin position="6"/>
        <end position="251"/>
    </location>
</feature>
<evidence type="ECO:0000313" key="6">
    <source>
        <dbReference type="EMBL" id="SMF21916.1"/>
    </source>
</evidence>
<feature type="domain" description="Carbohydrate kinase FGGY C-terminal" evidence="5">
    <location>
        <begin position="265"/>
        <end position="459"/>
    </location>
</feature>
<dbReference type="GO" id="GO:0005975">
    <property type="term" value="P:carbohydrate metabolic process"/>
    <property type="evidence" value="ECO:0007669"/>
    <property type="project" value="InterPro"/>
</dbReference>
<dbReference type="Pfam" id="PF00370">
    <property type="entry name" value="FGGY_N"/>
    <property type="match status" value="1"/>
</dbReference>
<evidence type="ECO:0000259" key="5">
    <source>
        <dbReference type="Pfam" id="PF02782"/>
    </source>
</evidence>
<dbReference type="Gene3D" id="3.30.420.40">
    <property type="match status" value="2"/>
</dbReference>
<dbReference type="Pfam" id="PF02782">
    <property type="entry name" value="FGGY_C"/>
    <property type="match status" value="1"/>
</dbReference>
<comment type="similarity">
    <text evidence="1">Belongs to the FGGY kinase family.</text>
</comment>
<dbReference type="EMBL" id="FWZX01000007">
    <property type="protein sequence ID" value="SMF21916.1"/>
    <property type="molecule type" value="Genomic_DNA"/>
</dbReference>
<evidence type="ECO:0000256" key="3">
    <source>
        <dbReference type="ARBA" id="ARBA00022777"/>
    </source>
</evidence>
<dbReference type="InterPro" id="IPR018484">
    <property type="entry name" value="FGGY_N"/>
</dbReference>
<evidence type="ECO:0000256" key="2">
    <source>
        <dbReference type="ARBA" id="ARBA00022679"/>
    </source>
</evidence>
<dbReference type="InterPro" id="IPR018485">
    <property type="entry name" value="FGGY_C"/>
</dbReference>
<dbReference type="InterPro" id="IPR050406">
    <property type="entry name" value="FGGY_Carb_Kinase"/>
</dbReference>
<dbReference type="PANTHER" id="PTHR43095">
    <property type="entry name" value="SUGAR KINASE"/>
    <property type="match status" value="1"/>
</dbReference>
<dbReference type="AlphaFoldDB" id="A0A1Y6BPR4"/>
<dbReference type="PIRSF" id="PIRSF000538">
    <property type="entry name" value="GlpK"/>
    <property type="match status" value="1"/>
</dbReference>
<name>A0A1Y6BPR4_9PROT</name>
<keyword evidence="7" id="KW-1185">Reference proteome</keyword>
<reference evidence="6 7" key="1">
    <citation type="submission" date="2017-04" db="EMBL/GenBank/DDBJ databases">
        <authorList>
            <person name="Afonso C.L."/>
            <person name="Miller P.J."/>
            <person name="Scott M.A."/>
            <person name="Spackman E."/>
            <person name="Goraichik I."/>
            <person name="Dimitrov K.M."/>
            <person name="Suarez D.L."/>
            <person name="Swayne D.E."/>
        </authorList>
    </citation>
    <scope>NUCLEOTIDE SEQUENCE [LARGE SCALE GENOMIC DNA]</scope>
    <source>
        <strain evidence="6 7">USBA 355</strain>
    </source>
</reference>
<dbReference type="GO" id="GO:0016301">
    <property type="term" value="F:kinase activity"/>
    <property type="evidence" value="ECO:0007669"/>
    <property type="project" value="UniProtKB-KW"/>
</dbReference>
<protein>
    <submittedName>
        <fullName evidence="6">Erythritol kinase (L-erythritol 4-phosphate-forming)</fullName>
    </submittedName>
</protein>
<dbReference type="STRING" id="560819.SAMN05428998_107143"/>
<gene>
    <name evidence="6" type="ORF">SAMN05428998_107143</name>
</gene>
<accession>A0A1Y6BPR4</accession>
<dbReference type="InterPro" id="IPR000577">
    <property type="entry name" value="Carb_kinase_FGGY"/>
</dbReference>
<keyword evidence="3 6" id="KW-0418">Kinase</keyword>
<keyword evidence="2" id="KW-0808">Transferase</keyword>